<dbReference type="Pfam" id="PF13087">
    <property type="entry name" value="AAA_12"/>
    <property type="match status" value="1"/>
</dbReference>
<evidence type="ECO:0000256" key="10">
    <source>
        <dbReference type="ARBA" id="ARBA00023158"/>
    </source>
</evidence>
<protein>
    <recommendedName>
        <fullName evidence="3">RNA helicase</fullName>
        <ecNumber evidence="3">3.6.4.13</ecNumber>
    </recommendedName>
</protein>
<dbReference type="InterPro" id="IPR047187">
    <property type="entry name" value="SF1_C_Upf1"/>
</dbReference>
<dbReference type="InterPro" id="IPR049080">
    <property type="entry name" value="MOV-10-like_beta-barrel"/>
</dbReference>
<dbReference type="PANTHER" id="PTHR45418">
    <property type="entry name" value="CANCER/TESTIS ANTIGEN 55"/>
    <property type="match status" value="1"/>
</dbReference>
<dbReference type="Pfam" id="PF21634">
    <property type="entry name" value="MOV-10_beta-barrel"/>
    <property type="match status" value="1"/>
</dbReference>
<evidence type="ECO:0000256" key="3">
    <source>
        <dbReference type="ARBA" id="ARBA00012552"/>
    </source>
</evidence>
<dbReference type="GO" id="GO:0036464">
    <property type="term" value="C:cytoplasmic ribonucleoprotein granule"/>
    <property type="evidence" value="ECO:0007669"/>
    <property type="project" value="UniProtKB-SubCell"/>
</dbReference>
<dbReference type="CDD" id="cd18808">
    <property type="entry name" value="SF1_C_Upf1"/>
    <property type="match status" value="1"/>
</dbReference>
<dbReference type="EMBL" id="KN837286">
    <property type="protein sequence ID" value="KIJ29274.1"/>
    <property type="molecule type" value="Genomic_DNA"/>
</dbReference>
<reference evidence="16 17" key="1">
    <citation type="submission" date="2014-06" db="EMBL/GenBank/DDBJ databases">
        <title>Evolutionary Origins and Diversification of the Mycorrhizal Mutualists.</title>
        <authorList>
            <consortium name="DOE Joint Genome Institute"/>
            <consortium name="Mycorrhizal Genomics Consortium"/>
            <person name="Kohler A."/>
            <person name="Kuo A."/>
            <person name="Nagy L.G."/>
            <person name="Floudas D."/>
            <person name="Copeland A."/>
            <person name="Barry K.W."/>
            <person name="Cichocki N."/>
            <person name="Veneault-Fourrey C."/>
            <person name="LaButti K."/>
            <person name="Lindquist E.A."/>
            <person name="Lipzen A."/>
            <person name="Lundell T."/>
            <person name="Morin E."/>
            <person name="Murat C."/>
            <person name="Riley R."/>
            <person name="Ohm R."/>
            <person name="Sun H."/>
            <person name="Tunlid A."/>
            <person name="Henrissat B."/>
            <person name="Grigoriev I.V."/>
            <person name="Hibbett D.S."/>
            <person name="Martin F."/>
        </authorList>
    </citation>
    <scope>NUCLEOTIDE SEQUENCE [LARGE SCALE GENOMIC DNA]</scope>
    <source>
        <strain evidence="16 17">SS14</strain>
    </source>
</reference>
<evidence type="ECO:0000256" key="1">
    <source>
        <dbReference type="ARBA" id="ARBA00004331"/>
    </source>
</evidence>
<dbReference type="Gene3D" id="3.40.50.300">
    <property type="entry name" value="P-loop containing nucleotide triphosphate hydrolases"/>
    <property type="match status" value="2"/>
</dbReference>
<dbReference type="Pfam" id="PF21635">
    <property type="entry name" value="Mov-10_helical"/>
    <property type="match status" value="1"/>
</dbReference>
<keyword evidence="17" id="KW-1185">Reference proteome</keyword>
<comment type="subcellular location">
    <subcellularLocation>
        <location evidence="1">Cytoplasm</location>
        <location evidence="1">Cytoplasmic ribonucleoprotein granule</location>
    </subcellularLocation>
</comment>
<accession>A0A0C9U4S0</accession>
<evidence type="ECO:0000256" key="4">
    <source>
        <dbReference type="ARBA" id="ARBA00022490"/>
    </source>
</evidence>
<keyword evidence="8" id="KW-0067">ATP-binding</keyword>
<dbReference type="SUPFAM" id="SSF52540">
    <property type="entry name" value="P-loop containing nucleoside triphosphate hydrolases"/>
    <property type="match status" value="1"/>
</dbReference>
<evidence type="ECO:0000259" key="12">
    <source>
        <dbReference type="Pfam" id="PF13086"/>
    </source>
</evidence>
<dbReference type="GO" id="GO:0032574">
    <property type="term" value="F:5'-3' RNA helicase activity"/>
    <property type="evidence" value="ECO:0007669"/>
    <property type="project" value="InterPro"/>
</dbReference>
<evidence type="ECO:0000256" key="6">
    <source>
        <dbReference type="ARBA" id="ARBA00022801"/>
    </source>
</evidence>
<keyword evidence="5" id="KW-0547">Nucleotide-binding</keyword>
<organism evidence="16 17">
    <name type="scientific">Sphaerobolus stellatus (strain SS14)</name>
    <dbReference type="NCBI Taxonomy" id="990650"/>
    <lineage>
        <taxon>Eukaryota</taxon>
        <taxon>Fungi</taxon>
        <taxon>Dikarya</taxon>
        <taxon>Basidiomycota</taxon>
        <taxon>Agaricomycotina</taxon>
        <taxon>Agaricomycetes</taxon>
        <taxon>Phallomycetidae</taxon>
        <taxon>Geastrales</taxon>
        <taxon>Sphaerobolaceae</taxon>
        <taxon>Sphaerobolus</taxon>
    </lineage>
</organism>
<dbReference type="FunFam" id="3.40.50.300:FF:000608">
    <property type="entry name" value="Mov10 RISC complex RNA helicase"/>
    <property type="match status" value="1"/>
</dbReference>
<sequence>MLEFHPKAHAGRFHDRLEVVLFDATLSERFAITRPITAVVGNQADWDLLKPTAPYKQKRKSKQEPETAVVRGIKPPQIADIEWTVDLPQSLIPRSLEALLETASVKTTVEMLKRTWIPRQLTPETYGQHFKVLLHVEEAQMNIDIQRYNEENVPMDPALPYYRLPVPGLAEKRPSVIVGDRILVQNATGRPGGHWFEGFVHRVHLNDVDLKFHSAFNSYRGQKYNIRFKLGRLPLRRMHQALSTAFTSPRVLFPSEDDLRGKEVPTERQMEKIRPVNRLIKTNPPQLLAVATILNMPLGSPPFVLFGPPGTGKTVTVVEAINQILLDDPTSRILACAPSNSAADLIAERLKDRLSPSMLFRLNAPSRSKESIPKSLDGYARVNENGTFSIPALAELRKYRVIVSTCISASVPYGMGMARGHFSHVFIDEAGQACEPEAMIPIKTVADNSTNIILSGDPKQLGPIIRSSIASALGLGTSYLDRLMARDAYDPARGNGITVVKLIKNWRSHPAILKYPNEQFYKGELEPHGDEVVTHSLLRSEEIVSPGFPLVFHAISGKDMQEASSPSFFNPDEASLVKRYVDRLRTDRRLRLQDENIGVITPYHAQVMKVRSLLRNSYSGVKVGSVEEFQGQERRVIIISTVRSSIDFVEFDVKHTLGFVASPRRFNVAMTRAQALLIVIGDPTVLSLDPLWRGFMNYVYLAGGWRGPSPDWDPDEPINAEGGYDAARTKALNTDIEALIERTRTLLVENSELTAREDDEDAVQVDRPWREAD</sequence>
<feature type="domain" description="Helicase MOV-10-like beta-barrel" evidence="14">
    <location>
        <begin position="148"/>
        <end position="228"/>
    </location>
</feature>
<feature type="domain" description="DNA2/NAM7 helicase helicase" evidence="12">
    <location>
        <begin position="283"/>
        <end position="366"/>
    </location>
</feature>
<keyword evidence="6" id="KW-0378">Hydrolase</keyword>
<evidence type="ECO:0000313" key="16">
    <source>
        <dbReference type="EMBL" id="KIJ29274.1"/>
    </source>
</evidence>
<dbReference type="GO" id="GO:0005524">
    <property type="term" value="F:ATP binding"/>
    <property type="evidence" value="ECO:0007669"/>
    <property type="project" value="UniProtKB-KW"/>
</dbReference>
<dbReference type="InterPro" id="IPR049079">
    <property type="entry name" value="Mov-10_helical"/>
</dbReference>
<evidence type="ECO:0000256" key="11">
    <source>
        <dbReference type="ARBA" id="ARBA00047984"/>
    </source>
</evidence>
<evidence type="ECO:0000256" key="8">
    <source>
        <dbReference type="ARBA" id="ARBA00022840"/>
    </source>
</evidence>
<dbReference type="OrthoDB" id="6513042at2759"/>
<dbReference type="GO" id="GO:0016787">
    <property type="term" value="F:hydrolase activity"/>
    <property type="evidence" value="ECO:0007669"/>
    <property type="project" value="UniProtKB-KW"/>
</dbReference>
<keyword evidence="7" id="KW-0347">Helicase</keyword>
<evidence type="ECO:0000256" key="9">
    <source>
        <dbReference type="ARBA" id="ARBA00022884"/>
    </source>
</evidence>
<dbReference type="GO" id="GO:0003723">
    <property type="term" value="F:RNA binding"/>
    <property type="evidence" value="ECO:0007669"/>
    <property type="project" value="UniProtKB-KW"/>
</dbReference>
<feature type="domain" description="DNA2/NAM7 helicase helicase" evidence="12">
    <location>
        <begin position="396"/>
        <end position="467"/>
    </location>
</feature>
<evidence type="ECO:0000256" key="5">
    <source>
        <dbReference type="ARBA" id="ARBA00022741"/>
    </source>
</evidence>
<keyword evidence="10" id="KW-0943">RNA-mediated gene silencing</keyword>
<dbReference type="CDD" id="cd18038">
    <property type="entry name" value="DEXXQc_Helz-like"/>
    <property type="match status" value="1"/>
</dbReference>
<comment type="catalytic activity">
    <reaction evidence="11">
        <text>ATP + H2O = ADP + phosphate + H(+)</text>
        <dbReference type="Rhea" id="RHEA:13065"/>
        <dbReference type="ChEBI" id="CHEBI:15377"/>
        <dbReference type="ChEBI" id="CHEBI:15378"/>
        <dbReference type="ChEBI" id="CHEBI:30616"/>
        <dbReference type="ChEBI" id="CHEBI:43474"/>
        <dbReference type="ChEBI" id="CHEBI:456216"/>
        <dbReference type="EC" id="3.6.4.13"/>
    </reaction>
</comment>
<proteinExistence type="inferred from homology"/>
<evidence type="ECO:0000259" key="13">
    <source>
        <dbReference type="Pfam" id="PF13087"/>
    </source>
</evidence>
<evidence type="ECO:0000256" key="7">
    <source>
        <dbReference type="ARBA" id="ARBA00022806"/>
    </source>
</evidence>
<evidence type="ECO:0000259" key="15">
    <source>
        <dbReference type="Pfam" id="PF21635"/>
    </source>
</evidence>
<gene>
    <name evidence="16" type="ORF">M422DRAFT_188705</name>
</gene>
<dbReference type="Proteomes" id="UP000054279">
    <property type="component" value="Unassembled WGS sequence"/>
</dbReference>
<dbReference type="InterPro" id="IPR041679">
    <property type="entry name" value="DNA2/NAM7-like_C"/>
</dbReference>
<dbReference type="AlphaFoldDB" id="A0A0C9U4S0"/>
<dbReference type="InterPro" id="IPR041677">
    <property type="entry name" value="DNA2/NAM7_AAA_11"/>
</dbReference>
<dbReference type="Pfam" id="PF13086">
    <property type="entry name" value="AAA_11"/>
    <property type="match status" value="2"/>
</dbReference>
<evidence type="ECO:0000259" key="14">
    <source>
        <dbReference type="Pfam" id="PF21634"/>
    </source>
</evidence>
<feature type="domain" description="Helicase MOV-10 helical" evidence="15">
    <location>
        <begin position="114"/>
        <end position="147"/>
    </location>
</feature>
<evidence type="ECO:0000256" key="2">
    <source>
        <dbReference type="ARBA" id="ARBA00005601"/>
    </source>
</evidence>
<dbReference type="HOGENOM" id="CLU_001666_6_3_1"/>
<dbReference type="GO" id="GO:0031047">
    <property type="term" value="P:regulatory ncRNA-mediated gene silencing"/>
    <property type="evidence" value="ECO:0007669"/>
    <property type="project" value="UniProtKB-KW"/>
</dbReference>
<comment type="similarity">
    <text evidence="2">Belongs to the DNA2/NAM7 helicase family. SDE3 subfamily.</text>
</comment>
<dbReference type="PANTHER" id="PTHR45418:SF1">
    <property type="entry name" value="CANCER_TESTIS ANTIGEN 55"/>
    <property type="match status" value="1"/>
</dbReference>
<keyword evidence="4" id="KW-0963">Cytoplasm</keyword>
<feature type="domain" description="DNA2/NAM7 helicase-like C-terminal" evidence="13">
    <location>
        <begin position="480"/>
        <end position="683"/>
    </location>
</feature>
<dbReference type="EC" id="3.6.4.13" evidence="3"/>
<name>A0A0C9U4S0_SPHS4</name>
<keyword evidence="9" id="KW-0694">RNA-binding</keyword>
<evidence type="ECO:0000313" key="17">
    <source>
        <dbReference type="Proteomes" id="UP000054279"/>
    </source>
</evidence>
<dbReference type="InterPro" id="IPR027417">
    <property type="entry name" value="P-loop_NTPase"/>
</dbReference>
<dbReference type="InterPro" id="IPR026122">
    <property type="entry name" value="MOV-10/SDE3_DEXXQ/H-box"/>
</dbReference>